<evidence type="ECO:0000256" key="6">
    <source>
        <dbReference type="SAM" id="SignalP"/>
    </source>
</evidence>
<dbReference type="Pfam" id="PF01494">
    <property type="entry name" value="FAD_binding_3"/>
    <property type="match status" value="2"/>
</dbReference>
<dbReference type="SUPFAM" id="SSF51905">
    <property type="entry name" value="FAD/NAD(P)-binding domain"/>
    <property type="match status" value="1"/>
</dbReference>
<dbReference type="Gene3D" id="3.50.50.60">
    <property type="entry name" value="FAD/NAD(P)-binding domain"/>
    <property type="match status" value="1"/>
</dbReference>
<feature type="domain" description="FAD-binding" evidence="7">
    <location>
        <begin position="124"/>
        <end position="313"/>
    </location>
</feature>
<dbReference type="PRINTS" id="PR00420">
    <property type="entry name" value="RNGMNOXGNASE"/>
</dbReference>
<dbReference type="PANTHER" id="PTHR46496">
    <property type="match status" value="1"/>
</dbReference>
<evidence type="ECO:0000256" key="5">
    <source>
        <dbReference type="SAM" id="Phobius"/>
    </source>
</evidence>
<evidence type="ECO:0000259" key="7">
    <source>
        <dbReference type="Pfam" id="PF01494"/>
    </source>
</evidence>
<evidence type="ECO:0000256" key="3">
    <source>
        <dbReference type="ARBA" id="ARBA00022827"/>
    </source>
</evidence>
<evidence type="ECO:0000256" key="4">
    <source>
        <dbReference type="ARBA" id="ARBA00023002"/>
    </source>
</evidence>
<dbReference type="GO" id="GO:0071949">
    <property type="term" value="F:FAD binding"/>
    <property type="evidence" value="ECO:0007669"/>
    <property type="project" value="InterPro"/>
</dbReference>
<name>A0A7R9YIB4_DIALT</name>
<dbReference type="EMBL" id="HBEB01005534">
    <property type="protein sequence ID" value="CAD8269262.1"/>
    <property type="molecule type" value="Transcribed_RNA"/>
</dbReference>
<dbReference type="InterPro" id="IPR036188">
    <property type="entry name" value="FAD/NAD-bd_sf"/>
</dbReference>
<organism evidence="8">
    <name type="scientific">Diacronema lutheri</name>
    <name type="common">Unicellular marine alga</name>
    <name type="synonym">Monochrysis lutheri</name>
    <dbReference type="NCBI Taxonomy" id="2081491"/>
    <lineage>
        <taxon>Eukaryota</taxon>
        <taxon>Haptista</taxon>
        <taxon>Haptophyta</taxon>
        <taxon>Pavlovophyceae</taxon>
        <taxon>Pavlovales</taxon>
        <taxon>Pavlovaceae</taxon>
        <taxon>Diacronema</taxon>
    </lineage>
</organism>
<feature type="signal peptide" evidence="6">
    <location>
        <begin position="1"/>
        <end position="15"/>
    </location>
</feature>
<keyword evidence="5" id="KW-0472">Membrane</keyword>
<keyword evidence="3" id="KW-0274">FAD</keyword>
<gene>
    <name evidence="8" type="ORF">PLUT1463_LOCUS3576</name>
</gene>
<accession>A0A7R9YIB4</accession>
<feature type="transmembrane region" description="Helical" evidence="5">
    <location>
        <begin position="560"/>
        <end position="581"/>
    </location>
</feature>
<dbReference type="AlphaFoldDB" id="A0A7R9YIB4"/>
<dbReference type="InterPro" id="IPR002938">
    <property type="entry name" value="FAD-bd"/>
</dbReference>
<reference evidence="8" key="1">
    <citation type="submission" date="2021-01" db="EMBL/GenBank/DDBJ databases">
        <authorList>
            <person name="Corre E."/>
            <person name="Pelletier E."/>
            <person name="Niang G."/>
            <person name="Scheremetjew M."/>
            <person name="Finn R."/>
            <person name="Kale V."/>
            <person name="Holt S."/>
            <person name="Cochrane G."/>
            <person name="Meng A."/>
            <person name="Brown T."/>
            <person name="Cohen L."/>
        </authorList>
    </citation>
    <scope>NUCLEOTIDE SEQUENCE</scope>
    <source>
        <strain evidence="8">RCC1537</strain>
    </source>
</reference>
<keyword evidence="5" id="KW-1133">Transmembrane helix</keyword>
<feature type="chain" id="PRO_5031393056" description="FAD-binding domain-containing protein" evidence="6">
    <location>
        <begin position="16"/>
        <end position="585"/>
    </location>
</feature>
<keyword evidence="6" id="KW-0732">Signal</keyword>
<sequence>MRAAALLALVGCVVASRAPARLGRGAARGASPRMMQTATKTAPSEKQVNIPDYVRKVLDDPRAPKRVAESRERVERVRSRAREAMIDARNIVAPGGGGDADAWWRSPLITPPGGRAVTAEEPLRVLVAGGGLAGLIVAAACHAKGMRVVLFEQAGSYAPYGGPIQIQSNALRALSQINRRLFDEIVKAGTVTADRVSGLKIGYDAGNALAGRYQKGDWLVRFDTVGPALEAGLPPTVVVDRPVIQQIFVKHGFPAGTVRIRSRVASYDKLGEGQGVRATLEDGTQAYGDVLVGADGIWSSVRKQLFGLEEGAGGFAASGAAGGAINNREERQVARDTISIARQARRRYSGFTCYAALANHRASNIEDVSYQILLGKDKYFVSTDAGGERQQWFALIRTPAGGQDPDPTDAVPTPKLDRLRAEFTDQPGGDSNGDMWDGFALELLEATDEADVKRRDLYDGPPLLRDPSRWLAPWADGPVAIAGDAAHPMMPNLGQGGCQSCEDGFRLVEELGGVRHTADVPRALSRYSRVRVVRTSIIQGLAQLGSDLLIDFDKMMNIPIIGPFFLLMTQVSMPWVLRYLYTADF</sequence>
<dbReference type="GO" id="GO:0016491">
    <property type="term" value="F:oxidoreductase activity"/>
    <property type="evidence" value="ECO:0007669"/>
    <property type="project" value="UniProtKB-KW"/>
</dbReference>
<feature type="domain" description="FAD-binding" evidence="7">
    <location>
        <begin position="464"/>
        <end position="531"/>
    </location>
</feature>
<keyword evidence="4" id="KW-0560">Oxidoreductase</keyword>
<keyword evidence="5" id="KW-0812">Transmembrane</keyword>
<protein>
    <recommendedName>
        <fullName evidence="7">FAD-binding domain-containing protein</fullName>
    </recommendedName>
</protein>
<evidence type="ECO:0000256" key="2">
    <source>
        <dbReference type="ARBA" id="ARBA00022630"/>
    </source>
</evidence>
<proteinExistence type="predicted"/>
<dbReference type="PANTHER" id="PTHR46496:SF1">
    <property type="entry name" value="ZEAXANTHIN EPOXIDASE, CHLOROPLASTIC"/>
    <property type="match status" value="1"/>
</dbReference>
<comment type="cofactor">
    <cofactor evidence="1">
        <name>FAD</name>
        <dbReference type="ChEBI" id="CHEBI:57692"/>
    </cofactor>
</comment>
<evidence type="ECO:0000313" key="8">
    <source>
        <dbReference type="EMBL" id="CAD8269262.1"/>
    </source>
</evidence>
<keyword evidence="2" id="KW-0285">Flavoprotein</keyword>
<evidence type="ECO:0000256" key="1">
    <source>
        <dbReference type="ARBA" id="ARBA00001974"/>
    </source>
</evidence>